<dbReference type="OrthoDB" id="9812349at2"/>
<evidence type="ECO:0000313" key="3">
    <source>
        <dbReference type="Proteomes" id="UP000024836"/>
    </source>
</evidence>
<feature type="transmembrane region" description="Helical" evidence="1">
    <location>
        <begin position="55"/>
        <end position="74"/>
    </location>
</feature>
<dbReference type="PANTHER" id="PTHR34980:SF2">
    <property type="entry name" value="INNER MEMBRANE PROTEIN YHAH-RELATED"/>
    <property type="match status" value="1"/>
</dbReference>
<dbReference type="eggNOG" id="COG3152">
    <property type="taxonomic scope" value="Bacteria"/>
</dbReference>
<name>A0A058ZJ46_9RHOB</name>
<keyword evidence="3" id="KW-1185">Reference proteome</keyword>
<dbReference type="EMBL" id="AQQY01000015">
    <property type="protein sequence ID" value="KCV80816.1"/>
    <property type="molecule type" value="Genomic_DNA"/>
</dbReference>
<dbReference type="PATRIC" id="fig|1461693.3.peg.3101"/>
<dbReference type="STRING" id="1461693.ATO10_15375"/>
<evidence type="ECO:0008006" key="4">
    <source>
        <dbReference type="Google" id="ProtNLM"/>
    </source>
</evidence>
<keyword evidence="1" id="KW-0472">Membrane</keyword>
<proteinExistence type="predicted"/>
<keyword evidence="1" id="KW-0812">Transmembrane</keyword>
<dbReference type="InterPro" id="IPR008523">
    <property type="entry name" value="DUF805"/>
</dbReference>
<keyword evidence="1" id="KW-1133">Transmembrane helix</keyword>
<dbReference type="Pfam" id="PF05656">
    <property type="entry name" value="DUF805"/>
    <property type="match status" value="1"/>
</dbReference>
<evidence type="ECO:0000313" key="2">
    <source>
        <dbReference type="EMBL" id="KCV80816.1"/>
    </source>
</evidence>
<dbReference type="Proteomes" id="UP000024836">
    <property type="component" value="Unassembled WGS sequence"/>
</dbReference>
<evidence type="ECO:0000256" key="1">
    <source>
        <dbReference type="SAM" id="Phobius"/>
    </source>
</evidence>
<dbReference type="RefSeq" id="WP_035253301.1">
    <property type="nucleotide sequence ID" value="NZ_AQQY01000015.1"/>
</dbReference>
<dbReference type="PANTHER" id="PTHR34980">
    <property type="entry name" value="INNER MEMBRANE PROTEIN-RELATED-RELATED"/>
    <property type="match status" value="1"/>
</dbReference>
<organism evidence="2 3">
    <name type="scientific">Actibacterium atlanticum</name>
    <dbReference type="NCBI Taxonomy" id="1461693"/>
    <lineage>
        <taxon>Bacteria</taxon>
        <taxon>Pseudomonadati</taxon>
        <taxon>Pseudomonadota</taxon>
        <taxon>Alphaproteobacteria</taxon>
        <taxon>Rhodobacterales</taxon>
        <taxon>Roseobacteraceae</taxon>
        <taxon>Actibacterium</taxon>
    </lineage>
</organism>
<reference evidence="2 3" key="1">
    <citation type="submission" date="2013-04" db="EMBL/GenBank/DDBJ databases">
        <title>Shimia sp. 22II-S11-Z10 Genome Sequencing.</title>
        <authorList>
            <person name="Lai Q."/>
            <person name="Li G."/>
            <person name="Shao Z."/>
        </authorList>
    </citation>
    <scope>NUCLEOTIDE SEQUENCE [LARGE SCALE GENOMIC DNA]</scope>
    <source>
        <strain evidence="3">22II-S11-Z10</strain>
    </source>
</reference>
<feature type="transmembrane region" description="Helical" evidence="1">
    <location>
        <begin position="86"/>
        <end position="105"/>
    </location>
</feature>
<dbReference type="GO" id="GO:0005886">
    <property type="term" value="C:plasma membrane"/>
    <property type="evidence" value="ECO:0007669"/>
    <property type="project" value="TreeGrafter"/>
</dbReference>
<gene>
    <name evidence="2" type="ORF">ATO10_15375</name>
</gene>
<protein>
    <recommendedName>
        <fullName evidence="4">DUF805 domain-containing protein</fullName>
    </recommendedName>
</protein>
<dbReference type="AlphaFoldDB" id="A0A058ZJ46"/>
<comment type="caution">
    <text evidence="2">The sequence shown here is derived from an EMBL/GenBank/DDBJ whole genome shotgun (WGS) entry which is preliminary data.</text>
</comment>
<accession>A0A058ZJ46</accession>
<sequence length="128" mass="14037">MGFQEATTTCLRKYFTFSGRAVRSEYWYFVLFCFLGSLLLGGVDMMVFDTGMEDLGLISSLFSLATIIPGISACSRRLHDIGRSGWWQLLLLVPLIGVIILIYWLSKSGEGENKYGPVPVGGAAALSV</sequence>
<feature type="transmembrane region" description="Helical" evidence="1">
    <location>
        <begin position="26"/>
        <end position="43"/>
    </location>
</feature>